<dbReference type="Proteomes" id="UP001175261">
    <property type="component" value="Unassembled WGS sequence"/>
</dbReference>
<reference evidence="1" key="1">
    <citation type="submission" date="2022-10" db="EMBL/GenBank/DDBJ databases">
        <title>Determination and structural analysis of whole genome sequence of Sarocladium strictum F4-1.</title>
        <authorList>
            <person name="Hu L."/>
            <person name="Jiang Y."/>
        </authorList>
    </citation>
    <scope>NUCLEOTIDE SEQUENCE</scope>
    <source>
        <strain evidence="1">F4-1</strain>
    </source>
</reference>
<comment type="caution">
    <text evidence="1">The sequence shown here is derived from an EMBL/GenBank/DDBJ whole genome shotgun (WGS) entry which is preliminary data.</text>
</comment>
<organism evidence="1 2">
    <name type="scientific">Sarocladium strictum</name>
    <name type="common">Black bundle disease fungus</name>
    <name type="synonym">Acremonium strictum</name>
    <dbReference type="NCBI Taxonomy" id="5046"/>
    <lineage>
        <taxon>Eukaryota</taxon>
        <taxon>Fungi</taxon>
        <taxon>Dikarya</taxon>
        <taxon>Ascomycota</taxon>
        <taxon>Pezizomycotina</taxon>
        <taxon>Sordariomycetes</taxon>
        <taxon>Hypocreomycetidae</taxon>
        <taxon>Hypocreales</taxon>
        <taxon>Sarocladiaceae</taxon>
        <taxon>Sarocladium</taxon>
    </lineage>
</organism>
<evidence type="ECO:0000313" key="2">
    <source>
        <dbReference type="Proteomes" id="UP001175261"/>
    </source>
</evidence>
<dbReference type="AlphaFoldDB" id="A0AA39GBM8"/>
<dbReference type="EMBL" id="JAPDFR010000009">
    <property type="protein sequence ID" value="KAK0383142.1"/>
    <property type="molecule type" value="Genomic_DNA"/>
</dbReference>
<keyword evidence="2" id="KW-1185">Reference proteome</keyword>
<gene>
    <name evidence="1" type="ORF">NLU13_9055</name>
</gene>
<name>A0AA39GBM8_SARSR</name>
<accession>A0AA39GBM8</accession>
<proteinExistence type="predicted"/>
<protein>
    <submittedName>
        <fullName evidence="1">Uncharacterized protein</fullName>
    </submittedName>
</protein>
<evidence type="ECO:0000313" key="1">
    <source>
        <dbReference type="EMBL" id="KAK0383142.1"/>
    </source>
</evidence>
<sequence length="226" mass="26247">MLDLLSVAVEHDDDEIIIETEEMIHQAQLALAADVHGGSDETGAAYWDTSMAPQPWPSKRMLQPSNLDEVQPAHEDTRDSGSTVQRTLAYCQTRSYDSNKMELLWTDESGRAILPQDIEWMEGCDRSKARAEAIRHFERGELRRVKAYNKEVAIAAIQHRLVWYVENRGEEPPEIDHPSFFRPYYAAERLEAEVLGIRAAVKASRDAREWDFGYYERFERARYWIR</sequence>